<dbReference type="Proteomes" id="UP000005737">
    <property type="component" value="Unassembled WGS sequence"/>
</dbReference>
<dbReference type="InterPro" id="IPR008538">
    <property type="entry name" value="Uma2"/>
</dbReference>
<organism evidence="2 3">
    <name type="scientific">Leptonema illini DSM 21528</name>
    <dbReference type="NCBI Taxonomy" id="929563"/>
    <lineage>
        <taxon>Bacteria</taxon>
        <taxon>Pseudomonadati</taxon>
        <taxon>Spirochaetota</taxon>
        <taxon>Spirochaetia</taxon>
        <taxon>Leptospirales</taxon>
        <taxon>Leptospiraceae</taxon>
        <taxon>Leptonema</taxon>
    </lineage>
</organism>
<dbReference type="Gene3D" id="3.90.1570.10">
    <property type="entry name" value="tt1808, chain A"/>
    <property type="match status" value="1"/>
</dbReference>
<dbReference type="SUPFAM" id="SSF52980">
    <property type="entry name" value="Restriction endonuclease-like"/>
    <property type="match status" value="1"/>
</dbReference>
<dbReference type="HOGENOM" id="CLU_1347531_0_0_12"/>
<protein>
    <recommendedName>
        <fullName evidence="1">Putative restriction endonuclease domain-containing protein</fullName>
    </recommendedName>
</protein>
<sequence>MAFLEKGHFVRIFGLSSKIRQPKKSTDGLFQQPDRTEVEKIVEERIAGTRVASMQVERALLEEFGHLLASQLETPDYHVRITHPLHLGEDSVVIPHLQIAPDASEMPALIIEFFNVQSRQTTAARLRLYERHRIREYWAIDLDTRELDRYVLLEGYYLPPHAFDLRTDAVFSVVFPELRLEPAFTGWSMYESSDLPSHDTPAQ</sequence>
<dbReference type="EMBL" id="JH597773">
    <property type="protein sequence ID" value="EHQ08505.1"/>
    <property type="molecule type" value="Genomic_DNA"/>
</dbReference>
<name>H2CBQ1_9LEPT</name>
<evidence type="ECO:0000313" key="2">
    <source>
        <dbReference type="EMBL" id="EHQ08505.1"/>
    </source>
</evidence>
<proteinExistence type="predicted"/>
<dbReference type="InterPro" id="IPR011335">
    <property type="entry name" value="Restrct_endonuc-II-like"/>
</dbReference>
<evidence type="ECO:0000259" key="1">
    <source>
        <dbReference type="Pfam" id="PF05685"/>
    </source>
</evidence>
<dbReference type="InterPro" id="IPR012296">
    <property type="entry name" value="Nuclease_put_TT1808"/>
</dbReference>
<dbReference type="AlphaFoldDB" id="H2CBQ1"/>
<keyword evidence="3" id="KW-1185">Reference proteome</keyword>
<evidence type="ECO:0000313" key="3">
    <source>
        <dbReference type="Proteomes" id="UP000005737"/>
    </source>
</evidence>
<gene>
    <name evidence="2" type="ORF">Lepil_3852</name>
</gene>
<feature type="domain" description="Putative restriction endonuclease" evidence="1">
    <location>
        <begin position="103"/>
        <end position="180"/>
    </location>
</feature>
<accession>H2CBQ1</accession>
<reference evidence="2 3" key="1">
    <citation type="submission" date="2011-10" db="EMBL/GenBank/DDBJ databases">
        <title>The Improved High-Quality Draft genome of Leptonema illini DSM 21528.</title>
        <authorList>
            <consortium name="US DOE Joint Genome Institute (JGI-PGF)"/>
            <person name="Lucas S."/>
            <person name="Copeland A."/>
            <person name="Lapidus A."/>
            <person name="Glavina del Rio T."/>
            <person name="Dalin E."/>
            <person name="Tice H."/>
            <person name="Bruce D."/>
            <person name="Goodwin L."/>
            <person name="Pitluck S."/>
            <person name="Peters L."/>
            <person name="Mikhailova N."/>
            <person name="Held B."/>
            <person name="Kyrpides N."/>
            <person name="Mavromatis K."/>
            <person name="Ivanova N."/>
            <person name="Markowitz V."/>
            <person name="Cheng J.-F."/>
            <person name="Hugenholtz P."/>
            <person name="Woyke T."/>
            <person name="Wu D."/>
            <person name="Gronow S."/>
            <person name="Wellnitz S."/>
            <person name="Brambilla E.-M."/>
            <person name="Klenk H.-P."/>
            <person name="Eisen J.A."/>
        </authorList>
    </citation>
    <scope>NUCLEOTIDE SEQUENCE [LARGE SCALE GENOMIC DNA]</scope>
    <source>
        <strain evidence="2 3">DSM 21528</strain>
    </source>
</reference>
<dbReference type="Pfam" id="PF05685">
    <property type="entry name" value="Uma2"/>
    <property type="match status" value="1"/>
</dbReference>